<organism evidence="2 3">
    <name type="scientific">Diploptera punctata</name>
    <name type="common">Pacific beetle cockroach</name>
    <dbReference type="NCBI Taxonomy" id="6984"/>
    <lineage>
        <taxon>Eukaryota</taxon>
        <taxon>Metazoa</taxon>
        <taxon>Ecdysozoa</taxon>
        <taxon>Arthropoda</taxon>
        <taxon>Hexapoda</taxon>
        <taxon>Insecta</taxon>
        <taxon>Pterygota</taxon>
        <taxon>Neoptera</taxon>
        <taxon>Polyneoptera</taxon>
        <taxon>Dictyoptera</taxon>
        <taxon>Blattodea</taxon>
        <taxon>Blaberoidea</taxon>
        <taxon>Blaberidae</taxon>
        <taxon>Diplopterinae</taxon>
        <taxon>Diploptera</taxon>
    </lineage>
</organism>
<keyword evidence="1" id="KW-1133">Transmembrane helix</keyword>
<dbReference type="Proteomes" id="UP001233999">
    <property type="component" value="Unassembled WGS sequence"/>
</dbReference>
<dbReference type="EMBL" id="JASPKZ010007258">
    <property type="protein sequence ID" value="KAJ9585610.1"/>
    <property type="molecule type" value="Genomic_DNA"/>
</dbReference>
<name>A0AAD8ECN4_DIPPU</name>
<evidence type="ECO:0000256" key="1">
    <source>
        <dbReference type="SAM" id="Phobius"/>
    </source>
</evidence>
<accession>A0AAD8ECN4</accession>
<gene>
    <name evidence="2" type="ORF">L9F63_002599</name>
</gene>
<evidence type="ECO:0000313" key="3">
    <source>
        <dbReference type="Proteomes" id="UP001233999"/>
    </source>
</evidence>
<evidence type="ECO:0008006" key="4">
    <source>
        <dbReference type="Google" id="ProtNLM"/>
    </source>
</evidence>
<feature type="non-terminal residue" evidence="2">
    <location>
        <position position="1"/>
    </location>
</feature>
<reference evidence="2" key="2">
    <citation type="submission" date="2023-05" db="EMBL/GenBank/DDBJ databases">
        <authorList>
            <person name="Fouks B."/>
        </authorList>
    </citation>
    <scope>NUCLEOTIDE SEQUENCE</scope>
    <source>
        <strain evidence="2">Stay&amp;Tobe</strain>
        <tissue evidence="2">Testes</tissue>
    </source>
</reference>
<reference evidence="2" key="1">
    <citation type="journal article" date="2023" name="IScience">
        <title>Live-bearing cockroach genome reveals convergent evolutionary mechanisms linked to viviparity in insects and beyond.</title>
        <authorList>
            <person name="Fouks B."/>
            <person name="Harrison M.C."/>
            <person name="Mikhailova A.A."/>
            <person name="Marchal E."/>
            <person name="English S."/>
            <person name="Carruthers M."/>
            <person name="Jennings E.C."/>
            <person name="Chiamaka E.L."/>
            <person name="Frigard R.A."/>
            <person name="Pippel M."/>
            <person name="Attardo G.M."/>
            <person name="Benoit J.B."/>
            <person name="Bornberg-Bauer E."/>
            <person name="Tobe S.S."/>
        </authorList>
    </citation>
    <scope>NUCLEOTIDE SEQUENCE</scope>
    <source>
        <strain evidence="2">Stay&amp;Tobe</strain>
    </source>
</reference>
<dbReference type="AlphaFoldDB" id="A0AAD8ECN4"/>
<proteinExistence type="predicted"/>
<keyword evidence="1" id="KW-0812">Transmembrane</keyword>
<evidence type="ECO:0000313" key="2">
    <source>
        <dbReference type="EMBL" id="KAJ9585610.1"/>
    </source>
</evidence>
<keyword evidence="3" id="KW-1185">Reference proteome</keyword>
<feature type="transmembrane region" description="Helical" evidence="1">
    <location>
        <begin position="12"/>
        <end position="33"/>
    </location>
</feature>
<dbReference type="PANTHER" id="PTHR21261">
    <property type="entry name" value="BEAT PROTEIN"/>
    <property type="match status" value="1"/>
</dbReference>
<sequence>TGTLRSMFLVYIYIYIYIYILRFKAMFLVYISVYRLRQNTNLATDGYCLKNVTLRVEPPIVPLNNHASLYCYYDLEGAPLYTVKWYRGSYEFYRYSPGENPASKIFPIAGIHVDVSN</sequence>
<protein>
    <recommendedName>
        <fullName evidence="4">Ig-like domain-containing protein</fullName>
    </recommendedName>
</protein>
<comment type="caution">
    <text evidence="2">The sequence shown here is derived from an EMBL/GenBank/DDBJ whole genome shotgun (WGS) entry which is preliminary data.</text>
</comment>
<dbReference type="PANTHER" id="PTHR21261:SF6">
    <property type="entry name" value="BEATEN PATH IIA-RELATED"/>
    <property type="match status" value="1"/>
</dbReference>
<keyword evidence="1" id="KW-0472">Membrane</keyword>